<dbReference type="InterPro" id="IPR036094">
    <property type="entry name" value="NadA_sf"/>
</dbReference>
<keyword evidence="6 9" id="KW-0479">Metal-binding</keyword>
<accession>A0A7G9Z4K3</accession>
<feature type="binding site" evidence="9">
    <location>
        <position position="87"/>
    </location>
    <ligand>
        <name>[4Fe-4S] cluster</name>
        <dbReference type="ChEBI" id="CHEBI:49883"/>
    </ligand>
</feature>
<comment type="cofactor">
    <cofactor evidence="9">
        <name>[4Fe-4S] cluster</name>
        <dbReference type="ChEBI" id="CHEBI:49883"/>
    </cofactor>
    <text evidence="9">Binds 1 [4Fe-4S] cluster per subunit.</text>
</comment>
<feature type="binding site" evidence="9">
    <location>
        <position position="25"/>
    </location>
    <ligand>
        <name>iminosuccinate</name>
        <dbReference type="ChEBI" id="CHEBI:77875"/>
    </ligand>
</feature>
<dbReference type="InterPro" id="IPR023066">
    <property type="entry name" value="Quinolinate_synth_type2"/>
</dbReference>
<dbReference type="GO" id="GO:0051539">
    <property type="term" value="F:4 iron, 4 sulfur cluster binding"/>
    <property type="evidence" value="ECO:0007669"/>
    <property type="project" value="UniProtKB-KW"/>
</dbReference>
<comment type="subcellular location">
    <subcellularLocation>
        <location evidence="9">Cytoplasm</location>
    </subcellularLocation>
</comment>
<name>A0A7G9Z4K3_9EURY</name>
<dbReference type="SUPFAM" id="SSF142754">
    <property type="entry name" value="NadA-like"/>
    <property type="match status" value="1"/>
</dbReference>
<evidence type="ECO:0000256" key="3">
    <source>
        <dbReference type="ARBA" id="ARBA00022485"/>
    </source>
</evidence>
<comment type="pathway">
    <text evidence="1 9">Cofactor biosynthesis; NAD(+) biosynthesis; quinolinate from iminoaspartate: step 1/1.</text>
</comment>
<evidence type="ECO:0000256" key="4">
    <source>
        <dbReference type="ARBA" id="ARBA00022642"/>
    </source>
</evidence>
<comment type="function">
    <text evidence="9">Catalyzes the condensation of iminoaspartate with dihydroxyacetone phosphate to form quinolinate.</text>
</comment>
<feature type="binding site" evidence="9">
    <location>
        <begin position="200"/>
        <end position="202"/>
    </location>
    <ligand>
        <name>iminosuccinate</name>
        <dbReference type="ChEBI" id="CHEBI:77875"/>
    </ligand>
</feature>
<feature type="binding site" evidence="9">
    <location>
        <position position="174"/>
    </location>
    <ligand>
        <name>[4Fe-4S] cluster</name>
        <dbReference type="ChEBI" id="CHEBI:49883"/>
    </ligand>
</feature>
<sequence>MDKWKGYVGRIERLKRRKNAIILAHNYQRAEVQDIAEFVGDSLELARKAVDTTSDIIIFCGVDFMAETAAILNPDKRVFIPDTGAICPMAQQLPADDLRVAKRVHPDAEVVLYVNTLAESKVLADCICTSANAQKIVRAMDTSTILFGPDHNLAYHAQKATSKRIIPVPEHGLCPSHHQIVLEDLMNAKEAHPEAKIAVHPECIPEVQDSADYIASTSGMVKICKEVTDTEFLIGTEIGLLHRLKKELPGKKFYPISDTAVCPQMKIHTLAKIEAALEKEKPEVVVKKEIMDKARKPIERMLEISKKAHSVSS</sequence>
<evidence type="ECO:0000256" key="8">
    <source>
        <dbReference type="ARBA" id="ARBA00023014"/>
    </source>
</evidence>
<dbReference type="Pfam" id="PF02445">
    <property type="entry name" value="NadA"/>
    <property type="match status" value="1"/>
</dbReference>
<evidence type="ECO:0000256" key="7">
    <source>
        <dbReference type="ARBA" id="ARBA00023004"/>
    </source>
</evidence>
<feature type="binding site" evidence="9">
    <location>
        <position position="217"/>
    </location>
    <ligand>
        <name>iminosuccinate</name>
        <dbReference type="ChEBI" id="CHEBI:77875"/>
    </ligand>
</feature>
<evidence type="ECO:0000256" key="5">
    <source>
        <dbReference type="ARBA" id="ARBA00022679"/>
    </source>
</evidence>
<dbReference type="GO" id="GO:0008987">
    <property type="term" value="F:quinolinate synthetase A activity"/>
    <property type="evidence" value="ECO:0007669"/>
    <property type="project" value="UniProtKB-UniRule"/>
</dbReference>
<evidence type="ECO:0000256" key="9">
    <source>
        <dbReference type="HAMAP-Rule" id="MF_00568"/>
    </source>
</evidence>
<gene>
    <name evidence="9 10" type="primary">nadA</name>
    <name evidence="10" type="ORF">KHGGAAHM_00014</name>
</gene>
<comment type="catalytic activity">
    <reaction evidence="9">
        <text>iminosuccinate + dihydroxyacetone phosphate = quinolinate + phosphate + 2 H2O + H(+)</text>
        <dbReference type="Rhea" id="RHEA:25888"/>
        <dbReference type="ChEBI" id="CHEBI:15377"/>
        <dbReference type="ChEBI" id="CHEBI:15378"/>
        <dbReference type="ChEBI" id="CHEBI:29959"/>
        <dbReference type="ChEBI" id="CHEBI:43474"/>
        <dbReference type="ChEBI" id="CHEBI:57642"/>
        <dbReference type="ChEBI" id="CHEBI:77875"/>
        <dbReference type="EC" id="2.5.1.72"/>
    </reaction>
</comment>
<evidence type="ECO:0000256" key="1">
    <source>
        <dbReference type="ARBA" id="ARBA00005065"/>
    </source>
</evidence>
<dbReference type="GO" id="GO:0005737">
    <property type="term" value="C:cytoplasm"/>
    <property type="evidence" value="ECO:0007669"/>
    <property type="project" value="UniProtKB-SubCell"/>
</dbReference>
<feature type="binding site" evidence="9">
    <location>
        <position position="262"/>
    </location>
    <ligand>
        <name>[4Fe-4S] cluster</name>
        <dbReference type="ChEBI" id="CHEBI:49883"/>
    </ligand>
</feature>
<keyword evidence="3 9" id="KW-0004">4Fe-4S</keyword>
<keyword evidence="8 9" id="KW-0411">Iron-sulfur</keyword>
<reference evidence="10" key="1">
    <citation type="submission" date="2020-06" db="EMBL/GenBank/DDBJ databases">
        <title>Unique genomic features of the anaerobic methanotrophic archaea.</title>
        <authorList>
            <person name="Chadwick G.L."/>
            <person name="Skennerton C.T."/>
            <person name="Laso-Perez R."/>
            <person name="Leu A.O."/>
            <person name="Speth D.R."/>
            <person name="Yu H."/>
            <person name="Morgan-Lang C."/>
            <person name="Hatzenpichler R."/>
            <person name="Goudeau D."/>
            <person name="Malmstrom R."/>
            <person name="Brazelton W.J."/>
            <person name="Woyke T."/>
            <person name="Hallam S.J."/>
            <person name="Tyson G.W."/>
            <person name="Wegener G."/>
            <person name="Boetius A."/>
            <person name="Orphan V."/>
        </authorList>
    </citation>
    <scope>NUCLEOTIDE SEQUENCE</scope>
</reference>
<dbReference type="Gene3D" id="3.40.50.10800">
    <property type="entry name" value="NadA-like"/>
    <property type="match status" value="3"/>
</dbReference>
<dbReference type="InterPro" id="IPR003473">
    <property type="entry name" value="NadA"/>
</dbReference>
<keyword evidence="7 9" id="KW-0408">Iron</keyword>
<evidence type="ECO:0000256" key="2">
    <source>
        <dbReference type="ARBA" id="ARBA00012669"/>
    </source>
</evidence>
<comment type="similarity">
    <text evidence="9">Belongs to the quinolinate synthase family. Type 2 subfamily.</text>
</comment>
<dbReference type="EMBL" id="MT631605">
    <property type="protein sequence ID" value="QNO55187.1"/>
    <property type="molecule type" value="Genomic_DNA"/>
</dbReference>
<evidence type="ECO:0000256" key="6">
    <source>
        <dbReference type="ARBA" id="ARBA00022723"/>
    </source>
</evidence>
<dbReference type="AlphaFoldDB" id="A0A7G9Z4K3"/>
<dbReference type="HAMAP" id="MF_00568">
    <property type="entry name" value="NadA_type2"/>
    <property type="match status" value="1"/>
</dbReference>
<dbReference type="GO" id="GO:0046872">
    <property type="term" value="F:metal ion binding"/>
    <property type="evidence" value="ECO:0007669"/>
    <property type="project" value="UniProtKB-KW"/>
</dbReference>
<dbReference type="NCBIfam" id="TIGR00550">
    <property type="entry name" value="nadA"/>
    <property type="match status" value="1"/>
</dbReference>
<organism evidence="10">
    <name type="scientific">Candidatus Methanophaga sp. ANME-1 ERB7</name>
    <dbReference type="NCBI Taxonomy" id="2759913"/>
    <lineage>
        <taxon>Archaea</taxon>
        <taxon>Methanobacteriati</taxon>
        <taxon>Methanobacteriota</taxon>
        <taxon>Stenosarchaea group</taxon>
        <taxon>Methanomicrobia</taxon>
        <taxon>Candidatus Methanophagales</taxon>
        <taxon>Candidatus Methanophagaceae</taxon>
        <taxon>Candidatus Methanophaga</taxon>
    </lineage>
</organism>
<keyword evidence="9" id="KW-0963">Cytoplasm</keyword>
<proteinExistence type="inferred from homology"/>
<dbReference type="NCBIfam" id="NF006878">
    <property type="entry name" value="PRK09375.1-2"/>
    <property type="match status" value="1"/>
</dbReference>
<dbReference type="PANTHER" id="PTHR30573">
    <property type="entry name" value="QUINOLINATE SYNTHETASE A"/>
    <property type="match status" value="1"/>
</dbReference>
<keyword evidence="4 9" id="KW-0662">Pyridine nucleotide biosynthesis</keyword>
<dbReference type="GO" id="GO:0034628">
    <property type="term" value="P:'de novo' NAD+ biosynthetic process from L-aspartate"/>
    <property type="evidence" value="ECO:0007669"/>
    <property type="project" value="TreeGrafter"/>
</dbReference>
<feature type="binding site" evidence="9">
    <location>
        <position position="130"/>
    </location>
    <ligand>
        <name>iminosuccinate</name>
        <dbReference type="ChEBI" id="CHEBI:77875"/>
    </ligand>
</feature>
<evidence type="ECO:0000313" key="10">
    <source>
        <dbReference type="EMBL" id="QNO55187.1"/>
    </source>
</evidence>
<feature type="binding site" evidence="9">
    <location>
        <position position="42"/>
    </location>
    <ligand>
        <name>iminosuccinate</name>
        <dbReference type="ChEBI" id="CHEBI:77875"/>
    </ligand>
</feature>
<protein>
    <recommendedName>
        <fullName evidence="2 9">Quinolinate synthase</fullName>
        <ecNumber evidence="2 9">2.5.1.72</ecNumber>
    </recommendedName>
</protein>
<dbReference type="PANTHER" id="PTHR30573:SF0">
    <property type="entry name" value="QUINOLINATE SYNTHASE, CHLOROPLASTIC"/>
    <property type="match status" value="1"/>
</dbReference>
<feature type="binding site" evidence="9">
    <location>
        <begin position="113"/>
        <end position="115"/>
    </location>
    <ligand>
        <name>iminosuccinate</name>
        <dbReference type="ChEBI" id="CHEBI:77875"/>
    </ligand>
</feature>
<keyword evidence="5 9" id="KW-0808">Transferase</keyword>
<dbReference type="UniPathway" id="UPA00253">
    <property type="reaction ID" value="UER00327"/>
</dbReference>
<dbReference type="EC" id="2.5.1.72" evidence="2 9"/>